<evidence type="ECO:0000256" key="4">
    <source>
        <dbReference type="ARBA" id="ARBA00022562"/>
    </source>
</evidence>
<evidence type="ECO:0000313" key="18">
    <source>
        <dbReference type="Proteomes" id="UP000152274"/>
    </source>
</evidence>
<reference evidence="17 18" key="1">
    <citation type="submission" date="2015-02" db="EMBL/GenBank/DDBJ databases">
        <title>Detection of a new non-human papillomavirus from South American Alouatta guariba clamitans.</title>
        <authorList>
            <person name="Silvestre R.V.D."/>
            <person name="Souza A.B."/>
            <person name="Sousa E.C.Jr."/>
            <person name="Silva A.K."/>
            <person name="Mello W.A."/>
            <person name="Nunes M.T."/>
            <person name="Vianez J.L.S.G.Jr."/>
            <person name="Cardoso J.F."/>
            <person name="Vasconcelos J.M."/>
            <person name="Oliveira L.F."/>
            <person name="Silva S.P."/>
            <person name="Silva A.M.J."/>
            <person name="Fries B.G."/>
            <person name="Summa M.E.L."/>
            <person name="Sa L.R.M."/>
        </authorList>
    </citation>
    <scope>NUCLEOTIDE SEQUENCE [LARGE SCALE GENOMIC DNA]</scope>
    <source>
        <strain evidence="17">AgPV1_PPV05_SP</strain>
    </source>
</reference>
<dbReference type="GO" id="GO:0046718">
    <property type="term" value="P:symbiont entry into host cell"/>
    <property type="evidence" value="ECO:0007669"/>
    <property type="project" value="UniProtKB-KW"/>
</dbReference>
<comment type="caution">
    <text evidence="15">Lacks conserved residue(s) required for the propagation of feature annotation.</text>
</comment>
<dbReference type="GO" id="GO:0003677">
    <property type="term" value="F:DNA binding"/>
    <property type="evidence" value="ECO:0007669"/>
    <property type="project" value="UniProtKB-UniRule"/>
</dbReference>
<evidence type="ECO:0000256" key="3">
    <source>
        <dbReference type="ARBA" id="ARBA00022561"/>
    </source>
</evidence>
<dbReference type="EMBL" id="KP861981">
    <property type="protein sequence ID" value="AMB19790.1"/>
    <property type="molecule type" value="Genomic_DNA"/>
</dbReference>
<dbReference type="GO" id="GO:0075732">
    <property type="term" value="P:viral penetration into host nucleus"/>
    <property type="evidence" value="ECO:0007669"/>
    <property type="project" value="UniProtKB-KW"/>
</dbReference>
<dbReference type="GO" id="GO:0075521">
    <property type="term" value="P:microtubule-dependent intracellular transport of viral material towards nucleus"/>
    <property type="evidence" value="ECO:0007669"/>
    <property type="project" value="UniProtKB-UniRule"/>
</dbReference>
<evidence type="ECO:0000256" key="7">
    <source>
        <dbReference type="ARBA" id="ARBA00022844"/>
    </source>
</evidence>
<keyword evidence="12 15" id="KW-0238">DNA-binding</keyword>
<keyword evidence="6" id="KW-1040">Host Golgi apparatus</keyword>
<protein>
    <recommendedName>
        <fullName evidence="15">Minor capsid protein L2</fullName>
    </recommendedName>
</protein>
<name>A0A140CC08_9PAPI</name>
<dbReference type="InterPro" id="IPR000784">
    <property type="entry name" value="Late_L2"/>
</dbReference>
<evidence type="ECO:0000256" key="1">
    <source>
        <dbReference type="ARBA" id="ARBA00022524"/>
    </source>
</evidence>
<keyword evidence="5 15" id="KW-0945">Host-virus interaction</keyword>
<comment type="subcellular location">
    <subcellularLocation>
        <location evidence="15">Virion</location>
    </subcellularLocation>
    <subcellularLocation>
        <location evidence="15">Host nucleus</location>
    </subcellularLocation>
</comment>
<evidence type="ECO:0000256" key="10">
    <source>
        <dbReference type="ARBA" id="ARBA00023046"/>
    </source>
</evidence>
<sequence length="480" mass="49587">MPKERAGRAARRKRASATQLYQTCRAAGTCPPDVVNKVEQTTIADQILKWGSLGVFFGGLGIGTGTGSGGRTGYVPLGGRPAAPPEPPTTVRTPLLVESTVPSVQASDSSIVPLLEGESSVLEARGGHAPPVHGVHGGEGFHVTSTVDSTPAVVPITPAAPGSGSHISDVTFYNPLFNEPAVYQAPTAAEAAGALQSTVLDSGASESIPLHTFSIDGGAYPTTSTPLGSATRGATALRLYSRATQQVRVSDPLFLSQPSRLVTYDNPVYDGGEDTTLWFDQPSIAPAPDPAFLDIVALHRPALTKASTGAVRVSRVGQRATLRTRSGKQIGARVHFYSDLSPIGRASDPQVYGPGPLVHISEGADPGEALYDIYADPDSLEDGPSAPGAPARSFTTASPSLTASSTAAGVPSVPLTPGPDVGFPAVPAGPAASPAWPPVPFQPSAAISIFASDFYLHPSYILKRRKRVPYTFFADGIVAS</sequence>
<organism evidence="17 18">
    <name type="scientific">Alouatta guariba papillomavirus 1</name>
    <dbReference type="NCBI Taxonomy" id="1784959"/>
    <lineage>
        <taxon>Viruses</taxon>
        <taxon>Monodnaviria</taxon>
        <taxon>Shotokuvirae</taxon>
        <taxon>Cossaviricota</taxon>
        <taxon>Papovaviricetes</taxon>
        <taxon>Zurhausenvirales</taxon>
        <taxon>Papillomaviridae</taxon>
        <taxon>Firstpapillomavirinae</taxon>
        <taxon>Dyoomikronpapillomavirus</taxon>
        <taxon>Dyoomikronpapillomavirus 1</taxon>
    </lineage>
</organism>
<keyword evidence="13 15" id="KW-1015">Disulfide bond</keyword>
<dbReference type="GO" id="GO:0043657">
    <property type="term" value="C:host cell"/>
    <property type="evidence" value="ECO:0007669"/>
    <property type="project" value="GOC"/>
</dbReference>
<keyword evidence="10" id="KW-1039">Host endosome</keyword>
<evidence type="ECO:0000256" key="12">
    <source>
        <dbReference type="ARBA" id="ARBA00023125"/>
    </source>
</evidence>
<comment type="function">
    <text evidence="15">Minor protein of the capsid that localizes along the inner surface of the virion, within the central cavities beneath the L1 pentamers. Plays a role in capsid stabilization through interaction with the major capsid protein L1. Once the virion enters the host cell, L2 escorts the genomic DNA into the nucleus by promoting escape from the endosomal compartments and traffic through the host Golgi network. Mechanistically, the C-terminus of L2 possesses a cell-penetrating peptide that protudes from the host endosome, interacts with host cytoplasmic retromer cargo and thereby mediates the capsid delivery to the host trans-Golgi network. Plays a role through its interaction with host dynein in the intracellular microtubule-dependent transport of viral capsid toward the nucleus. Mediates the viral genome import into the nucleus through binding to host importins. Once within the nucleus, L2 localizes viral genomes to host PML bodies in order to activate early gene expression for establishment of infection. Later on, promotes late gene expression by interacting with the viral E2 protein and by inhibiting its transcriptional activation functions. During virion assembly, encapsidates the genome by direct interaction with the viral DNA.</text>
</comment>
<evidence type="ECO:0000313" key="17">
    <source>
        <dbReference type="EMBL" id="AMB19790.1"/>
    </source>
</evidence>
<evidence type="ECO:0000256" key="5">
    <source>
        <dbReference type="ARBA" id="ARBA00022581"/>
    </source>
</evidence>
<dbReference type="GO" id="GO:0042025">
    <property type="term" value="C:host cell nucleus"/>
    <property type="evidence" value="ECO:0007669"/>
    <property type="project" value="UniProtKB-SubCell"/>
</dbReference>
<keyword evidence="4 15" id="KW-1048">Host nucleus</keyword>
<comment type="subunit">
    <text evidence="15">Interacts with major capsid protein L1. Interacts with E2; this interaction inhibits E2 transcriptional activity but not the DNA replication function E2. Interacts with host HSPA8; this interaction is required for L2 nuclear translocation. Interacts with host importins KPNB2 and KPNB3. Forms a complex with importin alpha2-beta1 heterodimers via interaction with the importin alpha2 adapter. Interacts with host DYNLT1; this interaction is essential for virus intracellular transport during entry. Interacts (via C-terminus) with host retromer subunits VPS35 AND VPS29.</text>
</comment>
<accession>A0A140CC08</accession>
<keyword evidence="8 15" id="KW-0426">Late protein</keyword>
<dbReference type="HAMAP" id="MF_04003">
    <property type="entry name" value="PPV_L2"/>
    <property type="match status" value="1"/>
</dbReference>
<keyword evidence="14 15" id="KW-1160">Virus entry into host cell</keyword>
<evidence type="ECO:0000256" key="14">
    <source>
        <dbReference type="ARBA" id="ARBA00023296"/>
    </source>
</evidence>
<evidence type="ECO:0000256" key="6">
    <source>
        <dbReference type="ARBA" id="ARBA00022812"/>
    </source>
</evidence>
<keyword evidence="1 15" id="KW-1163">Viral penetration into host nucleus</keyword>
<keyword evidence="11 15" id="KW-1176">Cytoplasmic inwards viral transport</keyword>
<evidence type="ECO:0000256" key="9">
    <source>
        <dbReference type="ARBA" id="ARBA00022952"/>
    </source>
</evidence>
<dbReference type="GO" id="GO:0005198">
    <property type="term" value="F:structural molecule activity"/>
    <property type="evidence" value="ECO:0007669"/>
    <property type="project" value="UniProtKB-UniRule"/>
</dbReference>
<keyword evidence="3 15" id="KW-0167">Capsid protein</keyword>
<evidence type="ECO:0000256" key="8">
    <source>
        <dbReference type="ARBA" id="ARBA00022921"/>
    </source>
</evidence>
<keyword evidence="9 15" id="KW-1177">Microtubular inwards viral transport</keyword>
<dbReference type="Pfam" id="PF00513">
    <property type="entry name" value="Late_protein_L2"/>
    <property type="match status" value="1"/>
</dbReference>
<evidence type="ECO:0000256" key="11">
    <source>
        <dbReference type="ARBA" id="ARBA00023120"/>
    </source>
</evidence>
<feature type="disulfide bond" evidence="15">
    <location>
        <begin position="24"/>
        <end position="30"/>
    </location>
</feature>
<dbReference type="GO" id="GO:0019028">
    <property type="term" value="C:viral capsid"/>
    <property type="evidence" value="ECO:0007669"/>
    <property type="project" value="UniProtKB-UniRule"/>
</dbReference>
<evidence type="ECO:0000256" key="16">
    <source>
        <dbReference type="SAM" id="MobiDB-lite"/>
    </source>
</evidence>
<evidence type="ECO:0000256" key="13">
    <source>
        <dbReference type="ARBA" id="ARBA00023157"/>
    </source>
</evidence>
<dbReference type="Proteomes" id="UP000152274">
    <property type="component" value="Genome"/>
</dbReference>
<comment type="similarity">
    <text evidence="15">Belongs to the papillomaviridae L2 protein family.</text>
</comment>
<feature type="region of interest" description="Disordered" evidence="16">
    <location>
        <begin position="374"/>
        <end position="397"/>
    </location>
</feature>
<comment type="PTM">
    <text evidence="15">Highly phosphorylated.</text>
</comment>
<evidence type="ECO:0000256" key="2">
    <source>
        <dbReference type="ARBA" id="ARBA00022553"/>
    </source>
</evidence>
<proteinExistence type="inferred from homology"/>
<gene>
    <name evidence="15 17" type="primary">L2</name>
</gene>
<evidence type="ECO:0000256" key="15">
    <source>
        <dbReference type="HAMAP-Rule" id="MF_04003"/>
    </source>
</evidence>
<keyword evidence="7 15" id="KW-0946">Virion</keyword>
<keyword evidence="2 15" id="KW-0597">Phosphoprotein</keyword>